<feature type="domain" description="Ferritin-like diiron" evidence="7">
    <location>
        <begin position="1"/>
        <end position="144"/>
    </location>
</feature>
<dbReference type="GO" id="GO:0004322">
    <property type="term" value="F:ferroxidase activity"/>
    <property type="evidence" value="ECO:0007669"/>
    <property type="project" value="TreeGrafter"/>
</dbReference>
<evidence type="ECO:0000256" key="1">
    <source>
        <dbReference type="ARBA" id="ARBA00022434"/>
    </source>
</evidence>
<evidence type="ECO:0000313" key="8">
    <source>
        <dbReference type="EMBL" id="MBK3428835.1"/>
    </source>
</evidence>
<evidence type="ECO:0000256" key="5">
    <source>
        <dbReference type="PIRSR" id="PIRSR601519-1"/>
    </source>
</evidence>
<dbReference type="InterPro" id="IPR009078">
    <property type="entry name" value="Ferritin-like_SF"/>
</dbReference>
<dbReference type="RefSeq" id="WP_005326358.1">
    <property type="nucleotide sequence ID" value="NZ_CP175764.1"/>
</dbReference>
<comment type="caution">
    <text evidence="8">The sequence shown here is derived from an EMBL/GenBank/DDBJ whole genome shotgun (WGS) entry which is preliminary data.</text>
</comment>
<dbReference type="GO" id="GO:0005829">
    <property type="term" value="C:cytosol"/>
    <property type="evidence" value="ECO:0007669"/>
    <property type="project" value="TreeGrafter"/>
</dbReference>
<dbReference type="InterPro" id="IPR041719">
    <property type="entry name" value="Ferritin_prok"/>
</dbReference>
<feature type="binding site" evidence="5">
    <location>
        <position position="93"/>
    </location>
    <ligand>
        <name>Fe cation</name>
        <dbReference type="ChEBI" id="CHEBI:24875"/>
        <label>1</label>
    </ligand>
</feature>
<feature type="binding site" evidence="5">
    <location>
        <position position="126"/>
    </location>
    <ligand>
        <name>Fe cation</name>
        <dbReference type="ChEBI" id="CHEBI:24875"/>
        <label>1</label>
    </ligand>
</feature>
<dbReference type="CDD" id="cd01055">
    <property type="entry name" value="Nonheme_Ferritin"/>
    <property type="match status" value="1"/>
</dbReference>
<name>A0A8I1HX80_9CORY</name>
<dbReference type="GO" id="GO:0006879">
    <property type="term" value="P:intracellular iron ion homeostasis"/>
    <property type="evidence" value="ECO:0007669"/>
    <property type="project" value="UniProtKB-KW"/>
</dbReference>
<evidence type="ECO:0000256" key="4">
    <source>
        <dbReference type="ARBA" id="ARBA00023004"/>
    </source>
</evidence>
<feature type="binding site" evidence="5">
    <location>
        <position position="52"/>
    </location>
    <ligand>
        <name>Fe cation</name>
        <dbReference type="ChEBI" id="CHEBI:24875"/>
        <label>1</label>
    </ligand>
</feature>
<dbReference type="InterPro" id="IPR009040">
    <property type="entry name" value="Ferritin-like_diiron"/>
</dbReference>
<feature type="binding site" evidence="5">
    <location>
        <position position="49"/>
    </location>
    <ligand>
        <name>Fe cation</name>
        <dbReference type="ChEBI" id="CHEBI:24875"/>
        <label>1</label>
    </ligand>
</feature>
<accession>A0A8I1HX80</accession>
<dbReference type="InterPro" id="IPR012347">
    <property type="entry name" value="Ferritin-like"/>
</dbReference>
<dbReference type="PANTHER" id="PTHR11431:SF127">
    <property type="entry name" value="BACTERIAL NON-HEME FERRITIN"/>
    <property type="match status" value="1"/>
</dbReference>
<keyword evidence="4 5" id="KW-0408">Iron</keyword>
<organism evidence="8 9">
    <name type="scientific">Corynebacterium tuberculostearicum</name>
    <dbReference type="NCBI Taxonomy" id="38304"/>
    <lineage>
        <taxon>Bacteria</taxon>
        <taxon>Bacillati</taxon>
        <taxon>Actinomycetota</taxon>
        <taxon>Actinomycetes</taxon>
        <taxon>Mycobacteriales</taxon>
        <taxon>Corynebacteriaceae</taxon>
        <taxon>Corynebacterium</taxon>
    </lineage>
</organism>
<dbReference type="GO" id="GO:0006826">
    <property type="term" value="P:iron ion transport"/>
    <property type="evidence" value="ECO:0007669"/>
    <property type="project" value="InterPro"/>
</dbReference>
<dbReference type="GO" id="GO:0008198">
    <property type="term" value="F:ferrous iron binding"/>
    <property type="evidence" value="ECO:0007669"/>
    <property type="project" value="TreeGrafter"/>
</dbReference>
<evidence type="ECO:0000313" key="9">
    <source>
        <dbReference type="Proteomes" id="UP000603369"/>
    </source>
</evidence>
<keyword evidence="1 6" id="KW-0409">Iron storage</keyword>
<sequence length="166" mass="18478">MDEKLQTLLNNQVISEYGASMVYTQLAFEMDNLSFPGMRDWFMGQAAEERVHAEKIADHLLSRGYRVELTDIPVGSVKAANPQDAFQASLEHEQKVSEEIRTIARAALDAQDLESRQLVDWFLSEQVEEEATVSEILDQIKLVGNDGSGLLRIDERLAGRPDGGAA</sequence>
<reference evidence="8 9" key="1">
    <citation type="submission" date="2020-12" db="EMBL/GenBank/DDBJ databases">
        <title>Draft genome sequence of the commensal strain Corynebacterium tuberculostearicum MFP09/CIP 102622 isolated from human skin.</title>
        <authorList>
            <person name="Boukerb A.M."/>
            <person name="Janvier X."/>
            <person name="Feuilloley M.G.J."/>
            <person name="Groboillot A."/>
        </authorList>
    </citation>
    <scope>NUCLEOTIDE SEQUENCE [LARGE SCALE GENOMIC DNA]</scope>
    <source>
        <strain evidence="8 9">CIP 102622</strain>
    </source>
</reference>
<dbReference type="InterPro" id="IPR008331">
    <property type="entry name" value="Ferritin_DPS_dom"/>
</dbReference>
<proteinExistence type="predicted"/>
<dbReference type="Gene3D" id="1.20.1260.10">
    <property type="match status" value="1"/>
</dbReference>
<dbReference type="PROSITE" id="PS50905">
    <property type="entry name" value="FERRITIN_LIKE"/>
    <property type="match status" value="1"/>
</dbReference>
<evidence type="ECO:0000256" key="3">
    <source>
        <dbReference type="ARBA" id="ARBA00023002"/>
    </source>
</evidence>
<dbReference type="GO" id="GO:0008199">
    <property type="term" value="F:ferric iron binding"/>
    <property type="evidence" value="ECO:0007669"/>
    <property type="project" value="InterPro"/>
</dbReference>
<dbReference type="InterPro" id="IPR001519">
    <property type="entry name" value="Ferritin"/>
</dbReference>
<dbReference type="SUPFAM" id="SSF47240">
    <property type="entry name" value="Ferritin-like"/>
    <property type="match status" value="1"/>
</dbReference>
<evidence type="ECO:0000259" key="7">
    <source>
        <dbReference type="PROSITE" id="PS50905"/>
    </source>
</evidence>
<dbReference type="PANTHER" id="PTHR11431">
    <property type="entry name" value="FERRITIN"/>
    <property type="match status" value="1"/>
</dbReference>
<gene>
    <name evidence="8" type="ORF">JDP02_10010</name>
</gene>
<feature type="binding site" evidence="5">
    <location>
        <position position="16"/>
    </location>
    <ligand>
        <name>Fe cation</name>
        <dbReference type="ChEBI" id="CHEBI:24875"/>
        <label>1</label>
    </ligand>
</feature>
<protein>
    <recommendedName>
        <fullName evidence="6">Ferritin</fullName>
    </recommendedName>
</protein>
<keyword evidence="2 5" id="KW-0479">Metal-binding</keyword>
<dbReference type="Proteomes" id="UP000603369">
    <property type="component" value="Unassembled WGS sequence"/>
</dbReference>
<evidence type="ECO:0000256" key="2">
    <source>
        <dbReference type="ARBA" id="ARBA00022723"/>
    </source>
</evidence>
<dbReference type="EMBL" id="JAEHFL010000015">
    <property type="protein sequence ID" value="MBK3428835.1"/>
    <property type="molecule type" value="Genomic_DNA"/>
</dbReference>
<dbReference type="Pfam" id="PF00210">
    <property type="entry name" value="Ferritin"/>
    <property type="match status" value="1"/>
</dbReference>
<keyword evidence="3" id="KW-0560">Oxidoreductase</keyword>
<dbReference type="AlphaFoldDB" id="A0A8I1HX80"/>
<keyword evidence="9" id="KW-1185">Reference proteome</keyword>
<evidence type="ECO:0000256" key="6">
    <source>
        <dbReference type="RuleBase" id="RU361145"/>
    </source>
</evidence>